<gene>
    <name evidence="1" type="ORF">H2515_05625</name>
</gene>
<evidence type="ECO:0000313" key="2">
    <source>
        <dbReference type="Proteomes" id="UP000595420"/>
    </source>
</evidence>
<dbReference type="InterPro" id="IPR011204">
    <property type="entry name" value="Virulence_RhuM-like"/>
</dbReference>
<dbReference type="AlphaFoldDB" id="A0A7T4WFM6"/>
<accession>A0A7T4WFM6</accession>
<proteinExistence type="predicted"/>
<sequence length="102" mass="11773">MTREVEHYNLDMILALGFRGRSPVGVRFRQWAGCCWMTSVSSRISTAWCSSYPQRSRRDEVPCRRGANKHRIVKSVLHRPPQCLDPADRPLQYPRQPIGTSC</sequence>
<dbReference type="EMBL" id="CP059488">
    <property type="protein sequence ID" value="QQD73723.1"/>
    <property type="molecule type" value="Genomic_DNA"/>
</dbReference>
<dbReference type="Proteomes" id="UP000595420">
    <property type="component" value="Chromosome"/>
</dbReference>
<protein>
    <submittedName>
        <fullName evidence="1">Virulence RhuM family protein</fullName>
    </submittedName>
</protein>
<dbReference type="Pfam" id="PF13310">
    <property type="entry name" value="Virulence_RhuM"/>
    <property type="match status" value="1"/>
</dbReference>
<organism evidence="1 2">
    <name type="scientific">Acidithiobacillus ferrivorans</name>
    <dbReference type="NCBI Taxonomy" id="160808"/>
    <lineage>
        <taxon>Bacteria</taxon>
        <taxon>Pseudomonadati</taxon>
        <taxon>Pseudomonadota</taxon>
        <taxon>Acidithiobacillia</taxon>
        <taxon>Acidithiobacillales</taxon>
        <taxon>Acidithiobacillaceae</taxon>
        <taxon>Acidithiobacillus</taxon>
    </lineage>
</organism>
<reference evidence="1 2" key="1">
    <citation type="submission" date="2020-07" db="EMBL/GenBank/DDBJ databases">
        <title>Complete genome sequence analysis of Acidithiobacillus ferrivorans XJFY6S-08 reveals extreme environmental adaptation to alpine acid mine drainage.</title>
        <authorList>
            <person name="Yan L."/>
            <person name="Ni Y."/>
        </authorList>
    </citation>
    <scope>NUCLEOTIDE SEQUENCE [LARGE SCALE GENOMIC DNA]</scope>
    <source>
        <strain evidence="1 2">XJFY6S-08</strain>
    </source>
</reference>
<name>A0A7T4WFM6_9PROT</name>
<evidence type="ECO:0000313" key="1">
    <source>
        <dbReference type="EMBL" id="QQD73723.1"/>
    </source>
</evidence>